<reference evidence="4 5" key="1">
    <citation type="journal article" date="2019" name="Nat. Ecol. Evol.">
        <title>Megaphylogeny resolves global patterns of mushroom evolution.</title>
        <authorList>
            <person name="Varga T."/>
            <person name="Krizsan K."/>
            <person name="Foldi C."/>
            <person name="Dima B."/>
            <person name="Sanchez-Garcia M."/>
            <person name="Sanchez-Ramirez S."/>
            <person name="Szollosi G.J."/>
            <person name="Szarkandi J.G."/>
            <person name="Papp V."/>
            <person name="Albert L."/>
            <person name="Andreopoulos W."/>
            <person name="Angelini C."/>
            <person name="Antonin V."/>
            <person name="Barry K.W."/>
            <person name="Bougher N.L."/>
            <person name="Buchanan P."/>
            <person name="Buyck B."/>
            <person name="Bense V."/>
            <person name="Catcheside P."/>
            <person name="Chovatia M."/>
            <person name="Cooper J."/>
            <person name="Damon W."/>
            <person name="Desjardin D."/>
            <person name="Finy P."/>
            <person name="Geml J."/>
            <person name="Haridas S."/>
            <person name="Hughes K."/>
            <person name="Justo A."/>
            <person name="Karasinski D."/>
            <person name="Kautmanova I."/>
            <person name="Kiss B."/>
            <person name="Kocsube S."/>
            <person name="Kotiranta H."/>
            <person name="LaButti K.M."/>
            <person name="Lechner B.E."/>
            <person name="Liimatainen K."/>
            <person name="Lipzen A."/>
            <person name="Lukacs Z."/>
            <person name="Mihaltcheva S."/>
            <person name="Morgado L.N."/>
            <person name="Niskanen T."/>
            <person name="Noordeloos M.E."/>
            <person name="Ohm R.A."/>
            <person name="Ortiz-Santana B."/>
            <person name="Ovrebo C."/>
            <person name="Racz N."/>
            <person name="Riley R."/>
            <person name="Savchenko A."/>
            <person name="Shiryaev A."/>
            <person name="Soop K."/>
            <person name="Spirin V."/>
            <person name="Szebenyi C."/>
            <person name="Tomsovsky M."/>
            <person name="Tulloss R.E."/>
            <person name="Uehling J."/>
            <person name="Grigoriev I.V."/>
            <person name="Vagvolgyi C."/>
            <person name="Papp T."/>
            <person name="Martin F.M."/>
            <person name="Miettinen O."/>
            <person name="Hibbett D.S."/>
            <person name="Nagy L.G."/>
        </authorList>
    </citation>
    <scope>NUCLEOTIDE SEQUENCE [LARGE SCALE GENOMIC DNA]</scope>
    <source>
        <strain evidence="4 5">CBS 309.79</strain>
    </source>
</reference>
<dbReference type="AlphaFoldDB" id="A0A5C3QBG8"/>
<evidence type="ECO:0000313" key="4">
    <source>
        <dbReference type="EMBL" id="TFK98399.1"/>
    </source>
</evidence>
<dbReference type="SMART" id="SM00220">
    <property type="entry name" value="S_TKc"/>
    <property type="match status" value="1"/>
</dbReference>
<dbReference type="InterPro" id="IPR008271">
    <property type="entry name" value="Ser/Thr_kinase_AS"/>
</dbReference>
<keyword evidence="5" id="KW-1185">Reference proteome</keyword>
<dbReference type="OrthoDB" id="5800476at2759"/>
<proteinExistence type="predicted"/>
<accession>A0A5C3QBG8</accession>
<sequence>MEYTFGGKYKLEQEIANGGCGSVFLGVHTIAGKSVAIKLEAAPPSSPNLLSPLKQESKIYKTLMGGPGVPWIMWSGRSGDYNVMVIDLLGPSLEDLFKMCNRHFTLKTVLMLADQLLERIAFIHSKDFVHRDVKPANFVMGTGPAAHLANVIDFGLAKKFRDSKTGAHIPYREEDCHGVGTSLFASINTHLGVESSRRDDLESLAYMFIYFLRGTLPWRKLRAETVDETWDIIRDAKLASADLLTVGLPKEFDVFYRYTRGLEFDDLPDYDGLRRLFRGLAKRTGCLGQSSSSFSSSTPKSVPREGGLEDLARRVSSACNAATGGFVAEEDDEELDEETERYEEDDTIASVPVSEAEPVAGDEHLLEEEYDHVFDWTVPPRQSSEPPTNHHHRPNHHWEEEREGKRRRVCGACKRKADRERGIPRKAEWR</sequence>
<dbReference type="PANTHER" id="PTHR11909">
    <property type="entry name" value="CASEIN KINASE-RELATED"/>
    <property type="match status" value="1"/>
</dbReference>
<dbReference type="PROSITE" id="PS00108">
    <property type="entry name" value="PROTEIN_KINASE_ST"/>
    <property type="match status" value="1"/>
</dbReference>
<dbReference type="InterPro" id="IPR050235">
    <property type="entry name" value="CK1_Ser-Thr_kinase"/>
</dbReference>
<dbReference type="SUPFAM" id="SSF56112">
    <property type="entry name" value="Protein kinase-like (PK-like)"/>
    <property type="match status" value="1"/>
</dbReference>
<evidence type="ECO:0000313" key="5">
    <source>
        <dbReference type="Proteomes" id="UP000305067"/>
    </source>
</evidence>
<gene>
    <name evidence="4" type="ORF">BDV98DRAFT_512312</name>
</gene>
<dbReference type="Gene3D" id="1.10.510.10">
    <property type="entry name" value="Transferase(Phosphotransferase) domain 1"/>
    <property type="match status" value="1"/>
</dbReference>
<protein>
    <recommendedName>
        <fullName evidence="1">non-specific serine/threonine protein kinase</fullName>
        <ecNumber evidence="1">2.7.11.1</ecNumber>
    </recommendedName>
</protein>
<feature type="compositionally biased region" description="Basic and acidic residues" evidence="2">
    <location>
        <begin position="415"/>
        <end position="430"/>
    </location>
</feature>
<evidence type="ECO:0000256" key="2">
    <source>
        <dbReference type="SAM" id="MobiDB-lite"/>
    </source>
</evidence>
<feature type="compositionally biased region" description="Basic residues" evidence="2">
    <location>
        <begin position="405"/>
        <end position="414"/>
    </location>
</feature>
<dbReference type="Pfam" id="PF00069">
    <property type="entry name" value="Pkinase"/>
    <property type="match status" value="1"/>
</dbReference>
<dbReference type="Proteomes" id="UP000305067">
    <property type="component" value="Unassembled WGS sequence"/>
</dbReference>
<dbReference type="EMBL" id="ML178840">
    <property type="protein sequence ID" value="TFK98399.1"/>
    <property type="molecule type" value="Genomic_DNA"/>
</dbReference>
<dbReference type="InterPro" id="IPR011009">
    <property type="entry name" value="Kinase-like_dom_sf"/>
</dbReference>
<name>A0A5C3QBG8_9AGAR</name>
<keyword evidence="4" id="KW-0808">Transferase</keyword>
<keyword evidence="4" id="KW-0418">Kinase</keyword>
<dbReference type="CDD" id="cd14016">
    <property type="entry name" value="STKc_CK1"/>
    <property type="match status" value="1"/>
</dbReference>
<dbReference type="GO" id="GO:0005524">
    <property type="term" value="F:ATP binding"/>
    <property type="evidence" value="ECO:0007669"/>
    <property type="project" value="InterPro"/>
</dbReference>
<dbReference type="EC" id="2.7.11.1" evidence="1"/>
<evidence type="ECO:0000259" key="3">
    <source>
        <dbReference type="PROSITE" id="PS50011"/>
    </source>
</evidence>
<dbReference type="PROSITE" id="PS50011">
    <property type="entry name" value="PROTEIN_KINASE_DOM"/>
    <property type="match status" value="1"/>
</dbReference>
<feature type="domain" description="Protein kinase" evidence="3">
    <location>
        <begin position="9"/>
        <end position="277"/>
    </location>
</feature>
<dbReference type="GO" id="GO:0004674">
    <property type="term" value="F:protein serine/threonine kinase activity"/>
    <property type="evidence" value="ECO:0007669"/>
    <property type="project" value="UniProtKB-EC"/>
</dbReference>
<dbReference type="InterPro" id="IPR000719">
    <property type="entry name" value="Prot_kinase_dom"/>
</dbReference>
<dbReference type="STRING" id="1884261.A0A5C3QBG8"/>
<feature type="region of interest" description="Disordered" evidence="2">
    <location>
        <begin position="377"/>
        <end position="430"/>
    </location>
</feature>
<evidence type="ECO:0000256" key="1">
    <source>
        <dbReference type="ARBA" id="ARBA00012513"/>
    </source>
</evidence>
<organism evidence="4 5">
    <name type="scientific">Pterulicium gracile</name>
    <dbReference type="NCBI Taxonomy" id="1884261"/>
    <lineage>
        <taxon>Eukaryota</taxon>
        <taxon>Fungi</taxon>
        <taxon>Dikarya</taxon>
        <taxon>Basidiomycota</taxon>
        <taxon>Agaricomycotina</taxon>
        <taxon>Agaricomycetes</taxon>
        <taxon>Agaricomycetidae</taxon>
        <taxon>Agaricales</taxon>
        <taxon>Pleurotineae</taxon>
        <taxon>Pterulaceae</taxon>
        <taxon>Pterulicium</taxon>
    </lineage>
</organism>